<evidence type="ECO:0000313" key="4">
    <source>
        <dbReference type="Proteomes" id="UP000831785"/>
    </source>
</evidence>
<evidence type="ECO:0000259" key="2">
    <source>
        <dbReference type="Pfam" id="PF08840"/>
    </source>
</evidence>
<dbReference type="PANTHER" id="PTHR10824">
    <property type="entry name" value="ACYL-COENZYME A THIOESTERASE-RELATED"/>
    <property type="match status" value="1"/>
</dbReference>
<protein>
    <recommendedName>
        <fullName evidence="2">BAAT/Acyl-CoA thioester hydrolase C-terminal domain-containing protein</fullName>
    </recommendedName>
</protein>
<evidence type="ECO:0000256" key="1">
    <source>
        <dbReference type="SAM" id="SignalP"/>
    </source>
</evidence>
<dbReference type="Gene3D" id="3.40.50.1820">
    <property type="entry name" value="alpha/beta hydrolase"/>
    <property type="match status" value="1"/>
</dbReference>
<dbReference type="PANTHER" id="PTHR10824:SF4">
    <property type="entry name" value="ACYL-COENZYME A THIOESTERASE 1-LIKE"/>
    <property type="match status" value="1"/>
</dbReference>
<dbReference type="RefSeq" id="WP_244714731.1">
    <property type="nucleotide sequence ID" value="NZ_CP095049.1"/>
</dbReference>
<dbReference type="InterPro" id="IPR029058">
    <property type="entry name" value="AB_hydrolase_fold"/>
</dbReference>
<proteinExistence type="predicted"/>
<organism evidence="3 4">
    <name type="scientific">Hymenobacter cellulosivorans</name>
    <dbReference type="NCBI Taxonomy" id="2932249"/>
    <lineage>
        <taxon>Bacteria</taxon>
        <taxon>Pseudomonadati</taxon>
        <taxon>Bacteroidota</taxon>
        <taxon>Cytophagia</taxon>
        <taxon>Cytophagales</taxon>
        <taxon>Hymenobacteraceae</taxon>
        <taxon>Hymenobacter</taxon>
    </lineage>
</organism>
<dbReference type="SUPFAM" id="SSF53474">
    <property type="entry name" value="alpha/beta-Hydrolases"/>
    <property type="match status" value="1"/>
</dbReference>
<keyword evidence="4" id="KW-1185">Reference proteome</keyword>
<feature type="domain" description="BAAT/Acyl-CoA thioester hydrolase C-terminal" evidence="2">
    <location>
        <begin position="84"/>
        <end position="251"/>
    </location>
</feature>
<dbReference type="Pfam" id="PF08840">
    <property type="entry name" value="BAAT_C"/>
    <property type="match status" value="1"/>
</dbReference>
<name>A0ABY4FAP6_9BACT</name>
<dbReference type="EMBL" id="CP095049">
    <property type="protein sequence ID" value="UOQ51521.1"/>
    <property type="molecule type" value="Genomic_DNA"/>
</dbReference>
<dbReference type="InterPro" id="IPR014940">
    <property type="entry name" value="BAAT_C"/>
</dbReference>
<accession>A0ABY4FAP6</accession>
<keyword evidence="1" id="KW-0732">Signal</keyword>
<reference evidence="3 4" key="1">
    <citation type="submission" date="2022-04" db="EMBL/GenBank/DDBJ databases">
        <title>Hymenobacter sp. isolated from the air.</title>
        <authorList>
            <person name="Won M."/>
            <person name="Lee C.-M."/>
            <person name="Woen H.-Y."/>
            <person name="Kwon S.-W."/>
        </authorList>
    </citation>
    <scope>NUCLEOTIDE SEQUENCE [LARGE SCALE GENOMIC DNA]</scope>
    <source>
        <strain evidence="4">5116 S-27</strain>
    </source>
</reference>
<dbReference type="Proteomes" id="UP000831785">
    <property type="component" value="Chromosome"/>
</dbReference>
<feature type="chain" id="PRO_5047036483" description="BAAT/Acyl-CoA thioester hydrolase C-terminal domain-containing protein" evidence="1">
    <location>
        <begin position="19"/>
        <end position="275"/>
    </location>
</feature>
<gene>
    <name evidence="3" type="ORF">MUN80_17345</name>
</gene>
<sequence length="275" mass="29237">MKALFLALLILLSLPTLSQQLPPGVVGDYTPGTAKDAQYGVLVLGGAEGGKPTALARMFIDQGYPVLSLAYFKTAPLPAELENIPLEYFATAIKWLAQQAPGKHKGVLIVGWSKGAELALLLASRYPAVKGVVAISPSSVVWAGILKDWKKTPGSSWTAHGQPLSFVPFKSESATSLLTLYANSLNNEPAAAAATIPLEQSKAAVLLLSGSQDAVWPAALMSEQLMARLKAANYSRSYSHLNYPELGHLLNEKFLSATPEHPSRSAILSFLGSVE</sequence>
<evidence type="ECO:0000313" key="3">
    <source>
        <dbReference type="EMBL" id="UOQ51521.1"/>
    </source>
</evidence>
<feature type="signal peptide" evidence="1">
    <location>
        <begin position="1"/>
        <end position="18"/>
    </location>
</feature>